<dbReference type="InterPro" id="IPR000086">
    <property type="entry name" value="NUDIX_hydrolase_dom"/>
</dbReference>
<evidence type="ECO:0000256" key="2">
    <source>
        <dbReference type="ARBA" id="ARBA00022801"/>
    </source>
</evidence>
<accession>A0A9X3LGJ4</accession>
<keyword evidence="5" id="KW-1185">Reference proteome</keyword>
<comment type="cofactor">
    <cofactor evidence="1">
        <name>Mg(2+)</name>
        <dbReference type="ChEBI" id="CHEBI:18420"/>
    </cofactor>
</comment>
<dbReference type="SUPFAM" id="SSF55811">
    <property type="entry name" value="Nudix"/>
    <property type="match status" value="1"/>
</dbReference>
<evidence type="ECO:0000256" key="1">
    <source>
        <dbReference type="ARBA" id="ARBA00001946"/>
    </source>
</evidence>
<dbReference type="CDD" id="cd02883">
    <property type="entry name" value="NUDIX_Hydrolase"/>
    <property type="match status" value="1"/>
</dbReference>
<dbReference type="Pfam" id="PF00293">
    <property type="entry name" value="NUDIX"/>
    <property type="match status" value="1"/>
</dbReference>
<dbReference type="RefSeq" id="WP_269926671.1">
    <property type="nucleotide sequence ID" value="NZ_JAMKBJ010000008.1"/>
</dbReference>
<evidence type="ECO:0000259" key="3">
    <source>
        <dbReference type="PROSITE" id="PS51462"/>
    </source>
</evidence>
<name>A0A9X3LGJ4_9BACL</name>
<dbReference type="EMBL" id="JAMKBJ010000008">
    <property type="protein sequence ID" value="MCZ8537577.1"/>
    <property type="molecule type" value="Genomic_DNA"/>
</dbReference>
<dbReference type="Proteomes" id="UP001152173">
    <property type="component" value="Unassembled WGS sequence"/>
</dbReference>
<dbReference type="Gene3D" id="3.90.79.10">
    <property type="entry name" value="Nucleoside Triphosphate Pyrophosphohydrolase"/>
    <property type="match status" value="1"/>
</dbReference>
<proteinExistence type="predicted"/>
<keyword evidence="2 4" id="KW-0378">Hydrolase</keyword>
<reference evidence="4" key="1">
    <citation type="submission" date="2022-05" db="EMBL/GenBank/DDBJ databases">
        <authorList>
            <person name="Colautti A."/>
            <person name="Iacumin L."/>
        </authorList>
    </citation>
    <scope>NUCLEOTIDE SEQUENCE</scope>
    <source>
        <strain evidence="4">SK 55</strain>
    </source>
</reference>
<dbReference type="InterPro" id="IPR015797">
    <property type="entry name" value="NUDIX_hydrolase-like_dom_sf"/>
</dbReference>
<organism evidence="4 5">
    <name type="scientific">Paenisporosarcina quisquiliarum</name>
    <dbReference type="NCBI Taxonomy" id="365346"/>
    <lineage>
        <taxon>Bacteria</taxon>
        <taxon>Bacillati</taxon>
        <taxon>Bacillota</taxon>
        <taxon>Bacilli</taxon>
        <taxon>Bacillales</taxon>
        <taxon>Caryophanaceae</taxon>
        <taxon>Paenisporosarcina</taxon>
    </lineage>
</organism>
<sequence>MTNHPNYRVSVEIILKNQNKILLTKRSELASVAPGVWNVPAGKVKFHEIPLEAALREVQEETSMAVPSLTEIHIRTFEGHSASEPIYRLIYTYIADVTEAQLANFRLNDEHSEYVWVSKEEINDIRFDSLLQAFRDILNTKIFNTPS</sequence>
<evidence type="ECO:0000313" key="5">
    <source>
        <dbReference type="Proteomes" id="UP001152173"/>
    </source>
</evidence>
<dbReference type="GO" id="GO:0016787">
    <property type="term" value="F:hydrolase activity"/>
    <property type="evidence" value="ECO:0007669"/>
    <property type="project" value="UniProtKB-KW"/>
</dbReference>
<protein>
    <submittedName>
        <fullName evidence="4">NUDIX hydrolase</fullName>
    </submittedName>
</protein>
<dbReference type="AlphaFoldDB" id="A0A9X3LGJ4"/>
<dbReference type="PROSITE" id="PS51462">
    <property type="entry name" value="NUDIX"/>
    <property type="match status" value="1"/>
</dbReference>
<feature type="domain" description="Nudix hydrolase" evidence="3">
    <location>
        <begin position="6"/>
        <end position="144"/>
    </location>
</feature>
<dbReference type="PANTHER" id="PTHR43046">
    <property type="entry name" value="GDP-MANNOSE MANNOSYL HYDROLASE"/>
    <property type="match status" value="1"/>
</dbReference>
<comment type="caution">
    <text evidence="4">The sequence shown here is derived from an EMBL/GenBank/DDBJ whole genome shotgun (WGS) entry which is preliminary data.</text>
</comment>
<evidence type="ECO:0000313" key="4">
    <source>
        <dbReference type="EMBL" id="MCZ8537577.1"/>
    </source>
</evidence>
<gene>
    <name evidence="4" type="ORF">M9R32_10325</name>
</gene>
<dbReference type="PANTHER" id="PTHR43046:SF14">
    <property type="entry name" value="MUTT_NUDIX FAMILY PROTEIN"/>
    <property type="match status" value="1"/>
</dbReference>